<dbReference type="PANTHER" id="PTHR10900">
    <property type="entry name" value="PERIOSTIN-RELATED"/>
    <property type="match status" value="1"/>
</dbReference>
<dbReference type="OrthoDB" id="286301at2759"/>
<keyword evidence="2" id="KW-0732">Signal</keyword>
<evidence type="ECO:0000313" key="4">
    <source>
        <dbReference type="EMBL" id="KAG7440578.1"/>
    </source>
</evidence>
<protein>
    <submittedName>
        <fullName evidence="4">FAS1 domain-containing protein</fullName>
    </submittedName>
</protein>
<proteinExistence type="predicted"/>
<feature type="signal peptide" evidence="2">
    <location>
        <begin position="1"/>
        <end position="16"/>
    </location>
</feature>
<dbReference type="RefSeq" id="XP_043034078.1">
    <property type="nucleotide sequence ID" value="XM_043182368.1"/>
</dbReference>
<dbReference type="InterPro" id="IPR050904">
    <property type="entry name" value="Adhesion/Biosynth-related"/>
</dbReference>
<evidence type="ECO:0000313" key="5">
    <source>
        <dbReference type="Proteomes" id="UP000812287"/>
    </source>
</evidence>
<comment type="caution">
    <text evidence="4">The sequence shown here is derived from an EMBL/GenBank/DDBJ whole genome shotgun (WGS) entry which is preliminary data.</text>
</comment>
<dbReference type="Gene3D" id="2.30.180.10">
    <property type="entry name" value="FAS1 domain"/>
    <property type="match status" value="2"/>
</dbReference>
<organism evidence="4 5">
    <name type="scientific">Guyanagaster necrorhizus</name>
    <dbReference type="NCBI Taxonomy" id="856835"/>
    <lineage>
        <taxon>Eukaryota</taxon>
        <taxon>Fungi</taxon>
        <taxon>Dikarya</taxon>
        <taxon>Basidiomycota</taxon>
        <taxon>Agaricomycotina</taxon>
        <taxon>Agaricomycetes</taxon>
        <taxon>Agaricomycetidae</taxon>
        <taxon>Agaricales</taxon>
        <taxon>Marasmiineae</taxon>
        <taxon>Physalacriaceae</taxon>
        <taxon>Guyanagaster</taxon>
    </lineage>
</organism>
<accession>A0A9P7VGI9</accession>
<sequence length="373" mass="39077">MFFALVLLSTAIPALAWNNSTLSIGLGPALAAVGLTTLASQAGRLNNTSIGQGLLARLTTGNYTLFAPDNAVFSNATNTSSFPSDDNLFANALAYHIVSGSFTHTNETGNQTNATLEAENYPNVTIGRTLLDNSSVVELEGNKSQVLVWSDINHTVQMYNQPKNVSVLNSTLVGNFLVNRINGVLVIPPDVSDVLVEQNLTYLANYLNSTTITSSNGTNETITQLLDSDSIAGFTFFAPDNAAFDLARSSLNTTASVPVMENHIVNVSTIYSPSLTPSENLTSVGGEPLTFTTNSSGTFVHSGNVANARIIKMDMLCRNGVLHMLDRVLINTATNPAAATSAHEAATASAEVSTTETGPVGVPTTAGLTGSKA</sequence>
<dbReference type="PANTHER" id="PTHR10900:SF122">
    <property type="entry name" value="FAS1 DOMAIN-CONTAINING PROTEIN"/>
    <property type="match status" value="1"/>
</dbReference>
<feature type="non-terminal residue" evidence="4">
    <location>
        <position position="373"/>
    </location>
</feature>
<feature type="chain" id="PRO_5040420948" evidence="2">
    <location>
        <begin position="17"/>
        <end position="373"/>
    </location>
</feature>
<dbReference type="EMBL" id="MU250569">
    <property type="protein sequence ID" value="KAG7440578.1"/>
    <property type="molecule type" value="Genomic_DNA"/>
</dbReference>
<dbReference type="SUPFAM" id="SSF82153">
    <property type="entry name" value="FAS1 domain"/>
    <property type="match status" value="2"/>
</dbReference>
<feature type="domain" description="FAS1" evidence="3">
    <location>
        <begin position="187"/>
        <end position="329"/>
    </location>
</feature>
<feature type="region of interest" description="Disordered" evidence="1">
    <location>
        <begin position="341"/>
        <end position="373"/>
    </location>
</feature>
<dbReference type="InterPro" id="IPR000782">
    <property type="entry name" value="FAS1_domain"/>
</dbReference>
<dbReference type="GO" id="GO:0000329">
    <property type="term" value="C:fungal-type vacuole membrane"/>
    <property type="evidence" value="ECO:0007669"/>
    <property type="project" value="TreeGrafter"/>
</dbReference>
<dbReference type="GO" id="GO:0016236">
    <property type="term" value="P:macroautophagy"/>
    <property type="evidence" value="ECO:0007669"/>
    <property type="project" value="TreeGrafter"/>
</dbReference>
<name>A0A9P7VGI9_9AGAR</name>
<dbReference type="GeneID" id="66104665"/>
<evidence type="ECO:0000256" key="1">
    <source>
        <dbReference type="SAM" id="MobiDB-lite"/>
    </source>
</evidence>
<gene>
    <name evidence="4" type="ORF">BT62DRAFT_823522</name>
</gene>
<dbReference type="AlphaFoldDB" id="A0A9P7VGI9"/>
<evidence type="ECO:0000256" key="2">
    <source>
        <dbReference type="SAM" id="SignalP"/>
    </source>
</evidence>
<reference evidence="4" key="1">
    <citation type="submission" date="2020-11" db="EMBL/GenBank/DDBJ databases">
        <title>Adaptations for nitrogen fixation in a non-lichenized fungal sporocarp promotes dispersal by wood-feeding termites.</title>
        <authorList>
            <consortium name="DOE Joint Genome Institute"/>
            <person name="Koch R.A."/>
            <person name="Yoon G."/>
            <person name="Arayal U."/>
            <person name="Lail K."/>
            <person name="Amirebrahimi M."/>
            <person name="Labutti K."/>
            <person name="Lipzen A."/>
            <person name="Riley R."/>
            <person name="Barry K."/>
            <person name="Henrissat B."/>
            <person name="Grigoriev I.V."/>
            <person name="Herr J.R."/>
            <person name="Aime M.C."/>
        </authorList>
    </citation>
    <scope>NUCLEOTIDE SEQUENCE</scope>
    <source>
        <strain evidence="4">MCA 3950</strain>
    </source>
</reference>
<dbReference type="PROSITE" id="PS50213">
    <property type="entry name" value="FAS1"/>
    <property type="match status" value="1"/>
</dbReference>
<dbReference type="InterPro" id="IPR036378">
    <property type="entry name" value="FAS1_dom_sf"/>
</dbReference>
<dbReference type="Proteomes" id="UP000812287">
    <property type="component" value="Unassembled WGS sequence"/>
</dbReference>
<evidence type="ECO:0000259" key="3">
    <source>
        <dbReference type="PROSITE" id="PS50213"/>
    </source>
</evidence>
<dbReference type="GO" id="GO:0005615">
    <property type="term" value="C:extracellular space"/>
    <property type="evidence" value="ECO:0007669"/>
    <property type="project" value="TreeGrafter"/>
</dbReference>
<dbReference type="SMART" id="SM00554">
    <property type="entry name" value="FAS1"/>
    <property type="match status" value="2"/>
</dbReference>
<keyword evidence="5" id="KW-1185">Reference proteome</keyword>
<dbReference type="Pfam" id="PF02469">
    <property type="entry name" value="Fasciclin"/>
    <property type="match status" value="2"/>
</dbReference>